<accession>A0AAV8VH33</accession>
<name>A0AAV8VH33_9CUCU</name>
<sequence>MEYLFDEIRYELTGVVVDRVRNPGITSTIKGLLSFTTNECERYHHSGWNQVENPIVVNGQGYFSVNIPMKNLMGIFEDFKKILVNVRQELVLIRSSTDMNAIVTTNVHEKAHVELYKVMWRMPHVQVADIEKLRLLKYIENGRDLEIAFRSWELHEYPVLQQTTRHTWNVKATNQLEKPRFVILPLQTDRKGINTKNSSHFDHCDLRSVKLYLNSDTYPYDNLIFDFVKNHTSILYEMYAQFQQAYYYKNCSEPSLTYKDFLLKAPLFVIDCSRQNESLKSGSVDIRLEFETDKNVPENTTAFCLILHDRLVKYNALSNTVKIV</sequence>
<dbReference type="Proteomes" id="UP001159042">
    <property type="component" value="Unassembled WGS sequence"/>
</dbReference>
<dbReference type="PANTHER" id="PTHR36159:SF1">
    <property type="entry name" value="RETROVIRUS-RELATED POL POLYPROTEIN FROM TRANSPOSON 412-LIKE PROTEIN"/>
    <property type="match status" value="1"/>
</dbReference>
<organism evidence="2 3">
    <name type="scientific">Exocentrus adspersus</name>
    <dbReference type="NCBI Taxonomy" id="1586481"/>
    <lineage>
        <taxon>Eukaryota</taxon>
        <taxon>Metazoa</taxon>
        <taxon>Ecdysozoa</taxon>
        <taxon>Arthropoda</taxon>
        <taxon>Hexapoda</taxon>
        <taxon>Insecta</taxon>
        <taxon>Pterygota</taxon>
        <taxon>Neoptera</taxon>
        <taxon>Endopterygota</taxon>
        <taxon>Coleoptera</taxon>
        <taxon>Polyphaga</taxon>
        <taxon>Cucujiformia</taxon>
        <taxon>Chrysomeloidea</taxon>
        <taxon>Cerambycidae</taxon>
        <taxon>Lamiinae</taxon>
        <taxon>Acanthocinini</taxon>
        <taxon>Exocentrus</taxon>
    </lineage>
</organism>
<dbReference type="EMBL" id="JANEYG010000095">
    <property type="protein sequence ID" value="KAJ8913392.1"/>
    <property type="molecule type" value="Genomic_DNA"/>
</dbReference>
<gene>
    <name evidence="2" type="ORF">NQ315_008785</name>
</gene>
<dbReference type="AlphaFoldDB" id="A0AAV8VH33"/>
<evidence type="ECO:0000313" key="2">
    <source>
        <dbReference type="EMBL" id="KAJ8913392.1"/>
    </source>
</evidence>
<evidence type="ECO:0000259" key="1">
    <source>
        <dbReference type="Pfam" id="PF21738"/>
    </source>
</evidence>
<reference evidence="2 3" key="1">
    <citation type="journal article" date="2023" name="Insect Mol. Biol.">
        <title>Genome sequencing provides insights into the evolution of gene families encoding plant cell wall-degrading enzymes in longhorned beetles.</title>
        <authorList>
            <person name="Shin N.R."/>
            <person name="Okamura Y."/>
            <person name="Kirsch R."/>
            <person name="Pauchet Y."/>
        </authorList>
    </citation>
    <scope>NUCLEOTIDE SEQUENCE [LARGE SCALE GENOMIC DNA]</scope>
    <source>
        <strain evidence="2">EAD_L_NR</strain>
    </source>
</reference>
<dbReference type="InterPro" id="IPR049512">
    <property type="entry name" value="DJR-like_dom"/>
</dbReference>
<feature type="domain" description="Double jelly roll-like" evidence="1">
    <location>
        <begin position="2"/>
        <end position="312"/>
    </location>
</feature>
<dbReference type="Pfam" id="PF21738">
    <property type="entry name" value="DJR-like_dom"/>
    <property type="match status" value="1"/>
</dbReference>
<evidence type="ECO:0000313" key="3">
    <source>
        <dbReference type="Proteomes" id="UP001159042"/>
    </source>
</evidence>
<protein>
    <recommendedName>
        <fullName evidence="1">Double jelly roll-like domain-containing protein</fullName>
    </recommendedName>
</protein>
<dbReference type="PANTHER" id="PTHR36159">
    <property type="entry name" value="PROTEIN CBG23766"/>
    <property type="match status" value="1"/>
</dbReference>
<comment type="caution">
    <text evidence="2">The sequence shown here is derived from an EMBL/GenBank/DDBJ whole genome shotgun (WGS) entry which is preliminary data.</text>
</comment>
<keyword evidence="3" id="KW-1185">Reference proteome</keyword>
<proteinExistence type="predicted"/>